<evidence type="ECO:0000313" key="10">
    <source>
        <dbReference type="Proteomes" id="UP000325291"/>
    </source>
</evidence>
<dbReference type="SUPFAM" id="SSF82693">
    <property type="entry name" value="Multidrug efflux transporter AcrB pore domain, PN1, PN2, PC1 and PC2 subdomains"/>
    <property type="match status" value="4"/>
</dbReference>
<dbReference type="Pfam" id="PF00873">
    <property type="entry name" value="ACR_tran"/>
    <property type="match status" value="1"/>
</dbReference>
<dbReference type="Proteomes" id="UP000325291">
    <property type="component" value="Unassembled WGS sequence"/>
</dbReference>
<dbReference type="FunFam" id="1.20.1640.10:FF:000001">
    <property type="entry name" value="Efflux pump membrane transporter"/>
    <property type="match status" value="1"/>
</dbReference>
<comment type="caution">
    <text evidence="9">The sequence shown here is derived from an EMBL/GenBank/DDBJ whole genome shotgun (WGS) entry which is preliminary data.</text>
</comment>
<accession>A0A5A9ZL20</accession>
<evidence type="ECO:0000256" key="3">
    <source>
        <dbReference type="ARBA" id="ARBA00022475"/>
    </source>
</evidence>
<dbReference type="PANTHER" id="PTHR32063:SF28">
    <property type="entry name" value="BLR2861 PROTEIN"/>
    <property type="match status" value="1"/>
</dbReference>
<name>A0A5A9ZL20_9RHOB</name>
<feature type="transmembrane region" description="Helical" evidence="8">
    <location>
        <begin position="333"/>
        <end position="352"/>
    </location>
</feature>
<evidence type="ECO:0000256" key="7">
    <source>
        <dbReference type="ARBA" id="ARBA00023136"/>
    </source>
</evidence>
<dbReference type="Gene3D" id="3.30.70.1440">
    <property type="entry name" value="Multidrug efflux transporter AcrB pore domain"/>
    <property type="match status" value="1"/>
</dbReference>
<dbReference type="GO" id="GO:0005886">
    <property type="term" value="C:plasma membrane"/>
    <property type="evidence" value="ECO:0007669"/>
    <property type="project" value="UniProtKB-SubCell"/>
</dbReference>
<dbReference type="RefSeq" id="WP_111363116.1">
    <property type="nucleotide sequence ID" value="NZ_VINQ01000003.1"/>
</dbReference>
<keyword evidence="2" id="KW-0813">Transport</keyword>
<dbReference type="InterPro" id="IPR027463">
    <property type="entry name" value="AcrB_DN_DC_subdom"/>
</dbReference>
<evidence type="ECO:0000256" key="8">
    <source>
        <dbReference type="SAM" id="Phobius"/>
    </source>
</evidence>
<protein>
    <submittedName>
        <fullName evidence="9">MMPL family transporter</fullName>
    </submittedName>
</protein>
<feature type="transmembrane region" description="Helical" evidence="8">
    <location>
        <begin position="385"/>
        <end position="409"/>
    </location>
</feature>
<feature type="transmembrane region" description="Helical" evidence="8">
    <location>
        <begin position="973"/>
        <end position="997"/>
    </location>
</feature>
<dbReference type="PANTHER" id="PTHR32063">
    <property type="match status" value="1"/>
</dbReference>
<feature type="transmembrane region" description="Helical" evidence="8">
    <location>
        <begin position="848"/>
        <end position="867"/>
    </location>
</feature>
<dbReference type="EMBL" id="VINQ01000003">
    <property type="protein sequence ID" value="KAA0917769.1"/>
    <property type="molecule type" value="Genomic_DNA"/>
</dbReference>
<keyword evidence="4" id="KW-0997">Cell inner membrane</keyword>
<dbReference type="AlphaFoldDB" id="A0A5A9ZL20"/>
<keyword evidence="10" id="KW-1185">Reference proteome</keyword>
<dbReference type="GO" id="GO:0042910">
    <property type="term" value="F:xenobiotic transmembrane transporter activity"/>
    <property type="evidence" value="ECO:0007669"/>
    <property type="project" value="TreeGrafter"/>
</dbReference>
<dbReference type="Gene3D" id="3.30.70.1320">
    <property type="entry name" value="Multidrug efflux transporter AcrB pore domain like"/>
    <property type="match status" value="1"/>
</dbReference>
<dbReference type="Gene3D" id="3.30.2090.10">
    <property type="entry name" value="Multidrug efflux transporter AcrB TolC docking domain, DN and DC subdomains"/>
    <property type="match status" value="2"/>
</dbReference>
<evidence type="ECO:0000256" key="4">
    <source>
        <dbReference type="ARBA" id="ARBA00022519"/>
    </source>
</evidence>
<feature type="transmembrane region" description="Helical" evidence="8">
    <location>
        <begin position="522"/>
        <end position="542"/>
    </location>
</feature>
<feature type="transmembrane region" description="Helical" evidence="8">
    <location>
        <begin position="874"/>
        <end position="894"/>
    </location>
</feature>
<evidence type="ECO:0000256" key="6">
    <source>
        <dbReference type="ARBA" id="ARBA00022989"/>
    </source>
</evidence>
<organism evidence="9 10">
    <name type="scientific">Aquicoccus porphyridii</name>
    <dbReference type="NCBI Taxonomy" id="1852029"/>
    <lineage>
        <taxon>Bacteria</taxon>
        <taxon>Pseudomonadati</taxon>
        <taxon>Pseudomonadota</taxon>
        <taxon>Alphaproteobacteria</taxon>
        <taxon>Rhodobacterales</taxon>
        <taxon>Paracoccaceae</taxon>
        <taxon>Aquicoccus</taxon>
    </lineage>
</organism>
<evidence type="ECO:0000256" key="5">
    <source>
        <dbReference type="ARBA" id="ARBA00022692"/>
    </source>
</evidence>
<feature type="transmembrane region" description="Helical" evidence="8">
    <location>
        <begin position="462"/>
        <end position="481"/>
    </location>
</feature>
<dbReference type="InterPro" id="IPR001036">
    <property type="entry name" value="Acrflvin-R"/>
</dbReference>
<evidence type="ECO:0000313" key="9">
    <source>
        <dbReference type="EMBL" id="KAA0917769.1"/>
    </source>
</evidence>
<comment type="subcellular location">
    <subcellularLocation>
        <location evidence="1">Cell inner membrane</location>
        <topology evidence="1">Multi-pass membrane protein</topology>
    </subcellularLocation>
</comment>
<evidence type="ECO:0000256" key="2">
    <source>
        <dbReference type="ARBA" id="ARBA00022448"/>
    </source>
</evidence>
<keyword evidence="5 8" id="KW-0812">Transmembrane</keyword>
<dbReference type="PRINTS" id="PR00702">
    <property type="entry name" value="ACRIFLAVINRP"/>
</dbReference>
<dbReference type="SUPFAM" id="SSF82866">
    <property type="entry name" value="Multidrug efflux transporter AcrB transmembrane domain"/>
    <property type="match status" value="2"/>
</dbReference>
<dbReference type="SUPFAM" id="SSF82714">
    <property type="entry name" value="Multidrug efflux transporter AcrB TolC docking domain, DN and DC subdomains"/>
    <property type="match status" value="2"/>
</dbReference>
<sequence length="1023" mass="109476">MSLSDLFIKRPVASTVLGLLIILLGLQGMFNLQTRQYPEVDETVITVTTVYPGASADLIQGFVTSPIAAAVATSEGVDYVTTVSRPSASVVTVQMRLGENPDTALTEVMSKVQQVRSRLPRDAEDPSIVKGTGQTFATMYLGVQNPAMTPEQVTEYIERVMVPRMSTIEGVAESQVLGGASYAMRVWVDPVRLAGQGLTASDVTAAINGSNFLAAPGRTRNELVTYAITMESTLQTPEEFGLLPISGSGDDLVRLHDVARIELAAESTDTIVNFNGEPGTFIGVFPTPSANPLDTSANVLAELPAIQDSLPEGMTVTLMYDATEQIAASINEVLRTIIEATLIVAVIILLFLGSIRSVMMPLVAIPLSLVGALFILFVMGYSINLLTLLAMVLAIGLVVDDAIIVVENVQRHIDDGLSPMQAAFTSMRELSTAIIAMMLTLIAVFLPLFFTGGLTGALFREFAVTLAGAVFISGIVALTISPMMAARLLKKGGENQFQKRLNSGFTRFEGWYERRLSSSLDYLPVTVLIVVVLMGVTGYLFVKTPSELAPEEDSGALFSFVNAPSYATSDYTQRYVDQMRDLTKDLPELDANFSITGFGGQTNSAIMLWAFDDWADRDRTQAEIQADLQARLAPVAGLQAFVFAPPSLPGAGGGLPISFVLQSTGDPSQVYEVAEQIRQEAQASGRFIVVQNSLNFDTTQLVIHIDRDRAAALNLRASEIGTTLALLVGEGSVSQFDRDSNSYDVILQAPQEYRDNPERLGEVYIRATTGDMVPLSAVIEVETRAAPASIEQFNQLNSATITALPIPGVSTGDGLAAIERIAAPLLPAGFFVDYSGQSRLEKSEGSTIVVAFALAIVVIYLVLAAQFESFRDPLIILMSVPLSIFGVVVPLNLGLGTLNIYTQVGLITLIGLITKHGILLVEFANQLRRERGLSRAEGIVASARQRLRPILMTTAATALGVVPLMTADGAGAAARFAMGLVIFAGITVGTLFTLFVVPAFYAMISRTELVVAPEEPEPTAPAS</sequence>
<feature type="transmembrane region" description="Helical" evidence="8">
    <location>
        <begin position="359"/>
        <end position="379"/>
    </location>
</feature>
<gene>
    <name evidence="9" type="ORF">FLO80_07040</name>
</gene>
<reference evidence="9 10" key="1">
    <citation type="submission" date="2019-07" db="EMBL/GenBank/DDBJ databases">
        <title>Aquicoccus porphyridii gen. nov., sp. nov., isolated from a small marine red alga, Porphyridium marinum.</title>
        <authorList>
            <person name="Liu L."/>
        </authorList>
    </citation>
    <scope>NUCLEOTIDE SEQUENCE [LARGE SCALE GENOMIC DNA]</scope>
    <source>
        <strain evidence="9 10">L1 8-17</strain>
    </source>
</reference>
<dbReference type="Gene3D" id="3.30.70.1430">
    <property type="entry name" value="Multidrug efflux transporter AcrB pore domain"/>
    <property type="match status" value="2"/>
</dbReference>
<keyword evidence="3" id="KW-1003">Cell membrane</keyword>
<dbReference type="Gene3D" id="1.20.1640.10">
    <property type="entry name" value="Multidrug efflux transporter AcrB transmembrane domain"/>
    <property type="match status" value="2"/>
</dbReference>
<feature type="transmembrane region" description="Helical" evidence="8">
    <location>
        <begin position="900"/>
        <end position="921"/>
    </location>
</feature>
<keyword evidence="6 8" id="KW-1133">Transmembrane helix</keyword>
<feature type="transmembrane region" description="Helical" evidence="8">
    <location>
        <begin position="430"/>
        <end position="450"/>
    </location>
</feature>
<evidence type="ECO:0000256" key="1">
    <source>
        <dbReference type="ARBA" id="ARBA00004429"/>
    </source>
</evidence>
<keyword evidence="7 8" id="KW-0472">Membrane</keyword>
<proteinExistence type="predicted"/>
<feature type="transmembrane region" description="Helical" evidence="8">
    <location>
        <begin position="950"/>
        <end position="967"/>
    </location>
</feature>